<sequence length="158" mass="18464">MRARSKPCTISPKTLSRRKTVKDKGGKVLTNLNEQMERWNDYFVNVLNRPEPGQPEASWIELHGGIDADIRTRISKARPAFAMLKQDKTENQKTSNASNKFTELDPEGWNERWKNRNIGFHKDHINLMLEKHVKRLVNNRENIKIFIPLCGKSLDIKW</sequence>
<dbReference type="InterPro" id="IPR008854">
    <property type="entry name" value="TPMT"/>
</dbReference>
<gene>
    <name evidence="4" type="ORF">MGAL_10B075881</name>
</gene>
<dbReference type="Gene3D" id="3.40.50.150">
    <property type="entry name" value="Vaccinia Virus protein VP39"/>
    <property type="match status" value="1"/>
</dbReference>
<keyword evidence="5" id="KW-1185">Reference proteome</keyword>
<dbReference type="GO" id="GO:0008119">
    <property type="term" value="F:thiopurine S-methyltransferase activity"/>
    <property type="evidence" value="ECO:0007669"/>
    <property type="project" value="TreeGrafter"/>
</dbReference>
<dbReference type="OrthoDB" id="276151at2759"/>
<dbReference type="AlphaFoldDB" id="A0A8B6CN39"/>
<protein>
    <recommendedName>
        <fullName evidence="6">Thiopurine S-methyltransferase</fullName>
    </recommendedName>
</protein>
<dbReference type="PANTHER" id="PTHR10259">
    <property type="entry name" value="THIOPURINE S-METHYLTRANSFERASE"/>
    <property type="match status" value="1"/>
</dbReference>
<reference evidence="4" key="1">
    <citation type="submission" date="2018-11" db="EMBL/GenBank/DDBJ databases">
        <authorList>
            <person name="Alioto T."/>
            <person name="Alioto T."/>
        </authorList>
    </citation>
    <scope>NUCLEOTIDE SEQUENCE</scope>
</reference>
<dbReference type="PROSITE" id="PS51585">
    <property type="entry name" value="SAM_MT_TPMT"/>
    <property type="match status" value="1"/>
</dbReference>
<keyword evidence="3" id="KW-0949">S-adenosyl-L-methionine</keyword>
<dbReference type="Proteomes" id="UP000596742">
    <property type="component" value="Unassembled WGS sequence"/>
</dbReference>
<evidence type="ECO:0000256" key="2">
    <source>
        <dbReference type="ARBA" id="ARBA00022679"/>
    </source>
</evidence>
<dbReference type="EMBL" id="UYJE01002076">
    <property type="protein sequence ID" value="VDI07634.1"/>
    <property type="molecule type" value="Genomic_DNA"/>
</dbReference>
<dbReference type="GO" id="GO:0032259">
    <property type="term" value="P:methylation"/>
    <property type="evidence" value="ECO:0007669"/>
    <property type="project" value="UniProtKB-KW"/>
</dbReference>
<name>A0A8B6CN39_MYTGA</name>
<dbReference type="InterPro" id="IPR029063">
    <property type="entry name" value="SAM-dependent_MTases_sf"/>
</dbReference>
<comment type="caution">
    <text evidence="4">The sequence shown here is derived from an EMBL/GenBank/DDBJ whole genome shotgun (WGS) entry which is preliminary data.</text>
</comment>
<proteinExistence type="predicted"/>
<accession>A0A8B6CN39</accession>
<evidence type="ECO:0008006" key="6">
    <source>
        <dbReference type="Google" id="ProtNLM"/>
    </source>
</evidence>
<evidence type="ECO:0000256" key="3">
    <source>
        <dbReference type="ARBA" id="ARBA00022691"/>
    </source>
</evidence>
<dbReference type="Pfam" id="PF05724">
    <property type="entry name" value="TPMT"/>
    <property type="match status" value="1"/>
</dbReference>
<evidence type="ECO:0000256" key="1">
    <source>
        <dbReference type="ARBA" id="ARBA00022603"/>
    </source>
</evidence>
<organism evidence="4 5">
    <name type="scientific">Mytilus galloprovincialis</name>
    <name type="common">Mediterranean mussel</name>
    <dbReference type="NCBI Taxonomy" id="29158"/>
    <lineage>
        <taxon>Eukaryota</taxon>
        <taxon>Metazoa</taxon>
        <taxon>Spiralia</taxon>
        <taxon>Lophotrochozoa</taxon>
        <taxon>Mollusca</taxon>
        <taxon>Bivalvia</taxon>
        <taxon>Autobranchia</taxon>
        <taxon>Pteriomorphia</taxon>
        <taxon>Mytilida</taxon>
        <taxon>Mytiloidea</taxon>
        <taxon>Mytilidae</taxon>
        <taxon>Mytilinae</taxon>
        <taxon>Mytilus</taxon>
    </lineage>
</organism>
<dbReference type="SUPFAM" id="SSF53335">
    <property type="entry name" value="S-adenosyl-L-methionine-dependent methyltransferases"/>
    <property type="match status" value="1"/>
</dbReference>
<keyword evidence="1" id="KW-0489">Methyltransferase</keyword>
<keyword evidence="2" id="KW-0808">Transferase</keyword>
<evidence type="ECO:0000313" key="4">
    <source>
        <dbReference type="EMBL" id="VDI07634.1"/>
    </source>
</evidence>
<dbReference type="PANTHER" id="PTHR10259:SF11">
    <property type="entry name" value="THIOPURINE S-METHYLTRANSFERASE"/>
    <property type="match status" value="1"/>
</dbReference>
<evidence type="ECO:0000313" key="5">
    <source>
        <dbReference type="Proteomes" id="UP000596742"/>
    </source>
</evidence>